<sequence length="152" mass="17119">MAYSTLSDQVKNLTNPQRSDAFVRQFRDAVREGEIEAADLPERFTLPKEYRRRGAEGTYTRDVKNMVVNVTPAYEKWFAGVDEELNARARRTAAPKASLETVESGKVDFAAMVEETRRKLQGSYAKGQTLGQSRKGKTATVAKPRTRRTTKS</sequence>
<accession>A0ABW1DN89</accession>
<dbReference type="EMBL" id="JBHSOH010000008">
    <property type="protein sequence ID" value="MFC5848579.1"/>
    <property type="molecule type" value="Genomic_DNA"/>
</dbReference>
<evidence type="ECO:0000313" key="2">
    <source>
        <dbReference type="EMBL" id="MFC5848579.1"/>
    </source>
</evidence>
<name>A0ABW1DN89_9DEIO</name>
<keyword evidence="3" id="KW-1185">Reference proteome</keyword>
<dbReference type="Proteomes" id="UP001595979">
    <property type="component" value="Unassembled WGS sequence"/>
</dbReference>
<dbReference type="RefSeq" id="WP_380048768.1">
    <property type="nucleotide sequence ID" value="NZ_JBHSOH010000008.1"/>
</dbReference>
<proteinExistence type="predicted"/>
<protein>
    <submittedName>
        <fullName evidence="2">Uncharacterized protein</fullName>
    </submittedName>
</protein>
<evidence type="ECO:0000256" key="1">
    <source>
        <dbReference type="SAM" id="MobiDB-lite"/>
    </source>
</evidence>
<feature type="region of interest" description="Disordered" evidence="1">
    <location>
        <begin position="120"/>
        <end position="152"/>
    </location>
</feature>
<evidence type="ECO:0000313" key="3">
    <source>
        <dbReference type="Proteomes" id="UP001595979"/>
    </source>
</evidence>
<comment type="caution">
    <text evidence="2">The sequence shown here is derived from an EMBL/GenBank/DDBJ whole genome shotgun (WGS) entry which is preliminary data.</text>
</comment>
<reference evidence="3" key="1">
    <citation type="journal article" date="2019" name="Int. J. Syst. Evol. Microbiol.">
        <title>The Global Catalogue of Microorganisms (GCM) 10K type strain sequencing project: providing services to taxonomists for standard genome sequencing and annotation.</title>
        <authorList>
            <consortium name="The Broad Institute Genomics Platform"/>
            <consortium name="The Broad Institute Genome Sequencing Center for Infectious Disease"/>
            <person name="Wu L."/>
            <person name="Ma J."/>
        </authorList>
    </citation>
    <scope>NUCLEOTIDE SEQUENCE [LARGE SCALE GENOMIC DNA]</scope>
    <source>
        <strain evidence="3">CGMCC 1.15053</strain>
    </source>
</reference>
<organism evidence="2 3">
    <name type="scientific">Deinococcus petrolearius</name>
    <dbReference type="NCBI Taxonomy" id="1751295"/>
    <lineage>
        <taxon>Bacteria</taxon>
        <taxon>Thermotogati</taxon>
        <taxon>Deinococcota</taxon>
        <taxon>Deinococci</taxon>
        <taxon>Deinococcales</taxon>
        <taxon>Deinococcaceae</taxon>
        <taxon>Deinococcus</taxon>
    </lineage>
</organism>
<gene>
    <name evidence="2" type="ORF">ACFPQ6_09675</name>
</gene>